<evidence type="ECO:0000313" key="5">
    <source>
        <dbReference type="Proteomes" id="UP000694001"/>
    </source>
</evidence>
<dbReference type="PANTHER" id="PTHR12184">
    <property type="entry name" value="UBIQUINOL-CYTOCHROME C REDUCTASE COMPLEX ASSEMBLY FACTOR 1 FAMILY MEMBER"/>
    <property type="match status" value="1"/>
</dbReference>
<proteinExistence type="inferred from homology"/>
<comment type="similarity">
    <text evidence="1">Belongs to the CBP3 family.</text>
</comment>
<dbReference type="InterPro" id="IPR014569">
    <property type="entry name" value="Ubq_cyt-c_CBP3-rel"/>
</dbReference>
<comment type="similarity">
    <text evidence="2">Belongs to the UPF0174 family.</text>
</comment>
<dbReference type="Pfam" id="PF03981">
    <property type="entry name" value="Ubiq_cyt_C_chap"/>
    <property type="match status" value="1"/>
</dbReference>
<evidence type="ECO:0000313" key="4">
    <source>
        <dbReference type="EMBL" id="QXM25075.1"/>
    </source>
</evidence>
<reference evidence="4" key="1">
    <citation type="submission" date="2021-06" db="EMBL/GenBank/DDBJ databases">
        <title>Elioraea tepida, sp. nov., a moderately thermophilic aerobic anoxygenic phototrophic bacterium isolated from an alkaline siliceous hot spring mat community in Yellowstone National Park, WY, USA.</title>
        <authorList>
            <person name="Saini M.K."/>
            <person name="Yoshida S."/>
            <person name="Sebastian A."/>
            <person name="Hirose S."/>
            <person name="Hara E."/>
            <person name="Tamaki H."/>
            <person name="Soulier N.T."/>
            <person name="Albert I."/>
            <person name="Hanada S."/>
            <person name="Bryant D.A."/>
            <person name="Tank M."/>
        </authorList>
    </citation>
    <scope>NUCLEOTIDE SEQUENCE</scope>
    <source>
        <strain evidence="4">MS-P2</strain>
    </source>
</reference>
<dbReference type="RefSeq" id="WP_218286131.1">
    <property type="nucleotide sequence ID" value="NZ_CP076448.1"/>
</dbReference>
<name>A0A975YJS1_9PROT</name>
<dbReference type="Proteomes" id="UP000694001">
    <property type="component" value="Chromosome"/>
</dbReference>
<sequence>MPLASLFRRRPFEAEAFRLYGAAVAAARDPAWYARLGVPDTLDGRFDMISVFVFLLIDRARTDPDPRGSDLAQALFDAMFADMDQNLRELGVGDLSVGKKVKTMWEAFNGRARAYAAAIESPDRGALAEALARNVWRTEAVPEAAHRLAKAVRREAEHLGRQDFKALAAGRVSFLGAERALGQE</sequence>
<dbReference type="KEGG" id="elio:KO353_02145"/>
<dbReference type="InterPro" id="IPR007129">
    <property type="entry name" value="Ubiqinol_cyt_c_chaperone_CPB3"/>
</dbReference>
<dbReference type="PIRSF" id="PIRSF032079">
    <property type="entry name" value="UCP032079"/>
    <property type="match status" value="1"/>
</dbReference>
<feature type="domain" description="Ubiquinol-cytochrome c chaperone" evidence="3">
    <location>
        <begin position="35"/>
        <end position="174"/>
    </location>
</feature>
<evidence type="ECO:0000256" key="2">
    <source>
        <dbReference type="ARBA" id="ARBA00006436"/>
    </source>
</evidence>
<evidence type="ECO:0000256" key="1">
    <source>
        <dbReference type="ARBA" id="ARBA00006407"/>
    </source>
</evidence>
<dbReference type="InterPro" id="IPR021150">
    <property type="entry name" value="Ubiq_cyt_c_chap"/>
</dbReference>
<evidence type="ECO:0000259" key="3">
    <source>
        <dbReference type="Pfam" id="PF03981"/>
    </source>
</evidence>
<keyword evidence="5" id="KW-1185">Reference proteome</keyword>
<gene>
    <name evidence="4" type="ORF">KO353_02145</name>
</gene>
<accession>A0A975YJS1</accession>
<dbReference type="PANTHER" id="PTHR12184:SF1">
    <property type="entry name" value="UBIQUINOL-CYTOCHROME-C REDUCTASE COMPLEX ASSEMBLY FACTOR 1"/>
    <property type="match status" value="1"/>
</dbReference>
<dbReference type="EMBL" id="CP076448">
    <property type="protein sequence ID" value="QXM25075.1"/>
    <property type="molecule type" value="Genomic_DNA"/>
</dbReference>
<dbReference type="AlphaFoldDB" id="A0A975YJS1"/>
<organism evidence="4 5">
    <name type="scientific">Elioraea tepida</name>
    <dbReference type="NCBI Taxonomy" id="2843330"/>
    <lineage>
        <taxon>Bacteria</taxon>
        <taxon>Pseudomonadati</taxon>
        <taxon>Pseudomonadota</taxon>
        <taxon>Alphaproteobacteria</taxon>
        <taxon>Acetobacterales</taxon>
        <taxon>Elioraeaceae</taxon>
        <taxon>Elioraea</taxon>
    </lineage>
</organism>
<protein>
    <submittedName>
        <fullName evidence="4">Ubiquinol-cytochrome C chaperone family protein</fullName>
    </submittedName>
</protein>